<dbReference type="GO" id="GO:0046872">
    <property type="term" value="F:metal ion binding"/>
    <property type="evidence" value="ECO:0007669"/>
    <property type="project" value="UniProtKB-KW"/>
</dbReference>
<sequence>MNMLRHTDVGFERKLDRLCAASSLFDPKIEASARAIIERVAAKGDVALIEFAEKFDGAKLSVKKLQITDEEIVEASHQVDGKLKAAIGFAHRNIRRFHKQGLRKGWSGRNAQGAQVGEKFDPFGRVGVYIPGGTAPLMSTALMTVTLAKVAGCKEIVVCTPCGKDGSVNPGLLYAAKLAGVTEVYRVGGAHAVAAMAHGTRSIGRVQKIFGPGNAYVVAAKRLLFGRVAIDLLPGPSELLVLADGTAKVGWAAADLLAQAEHGSGHERCWLISTSSKVLKTVEREIEKQMPERLRHKYIQKALRQNGWLIQVKTRAQAIELANR</sequence>
<keyword evidence="3" id="KW-0479">Metal-binding</keyword>
<dbReference type="InterPro" id="IPR016161">
    <property type="entry name" value="Ald_DH/histidinol_DH"/>
</dbReference>
<name>A0A382LZ47_9ZZZZ</name>
<dbReference type="InterPro" id="IPR001692">
    <property type="entry name" value="Histidinol_DH_CS"/>
</dbReference>
<gene>
    <name evidence="6" type="ORF">METZ01_LOCUS293829</name>
</gene>
<dbReference type="GO" id="GO:0051287">
    <property type="term" value="F:NAD binding"/>
    <property type="evidence" value="ECO:0007669"/>
    <property type="project" value="InterPro"/>
</dbReference>
<evidence type="ECO:0000313" key="6">
    <source>
        <dbReference type="EMBL" id="SVC40975.1"/>
    </source>
</evidence>
<reference evidence="6" key="1">
    <citation type="submission" date="2018-05" db="EMBL/GenBank/DDBJ databases">
        <authorList>
            <person name="Lanie J.A."/>
            <person name="Ng W.-L."/>
            <person name="Kazmierczak K.M."/>
            <person name="Andrzejewski T.M."/>
            <person name="Davidsen T.M."/>
            <person name="Wayne K.J."/>
            <person name="Tettelin H."/>
            <person name="Glass J.I."/>
            <person name="Rusch D."/>
            <person name="Podicherti R."/>
            <person name="Tsui H.-C.T."/>
            <person name="Winkler M.E."/>
        </authorList>
    </citation>
    <scope>NUCLEOTIDE SEQUENCE</scope>
</reference>
<dbReference type="PANTHER" id="PTHR21256">
    <property type="entry name" value="HISTIDINOL DEHYDROGENASE HDH"/>
    <property type="match status" value="1"/>
</dbReference>
<dbReference type="PROSITE" id="PS00611">
    <property type="entry name" value="HISOL_DEHYDROGENASE"/>
    <property type="match status" value="1"/>
</dbReference>
<dbReference type="PRINTS" id="PR00083">
    <property type="entry name" value="HOLDHDRGNASE"/>
</dbReference>
<feature type="non-terminal residue" evidence="6">
    <location>
        <position position="324"/>
    </location>
</feature>
<dbReference type="EMBL" id="UINC01089681">
    <property type="protein sequence ID" value="SVC40975.1"/>
    <property type="molecule type" value="Genomic_DNA"/>
</dbReference>
<dbReference type="SUPFAM" id="SSF53720">
    <property type="entry name" value="ALDH-like"/>
    <property type="match status" value="1"/>
</dbReference>
<evidence type="ECO:0000256" key="3">
    <source>
        <dbReference type="ARBA" id="ARBA00022723"/>
    </source>
</evidence>
<dbReference type="AlphaFoldDB" id="A0A382LZ47"/>
<protein>
    <recommendedName>
        <fullName evidence="7">Histidinol dehydrogenase</fullName>
    </recommendedName>
</protein>
<comment type="cofactor">
    <cofactor evidence="1">
        <name>Zn(2+)</name>
        <dbReference type="ChEBI" id="CHEBI:29105"/>
    </cofactor>
</comment>
<proteinExistence type="inferred from homology"/>
<evidence type="ECO:0000256" key="4">
    <source>
        <dbReference type="ARBA" id="ARBA00022833"/>
    </source>
</evidence>
<keyword evidence="5" id="KW-0560">Oxidoreductase</keyword>
<evidence type="ECO:0000256" key="1">
    <source>
        <dbReference type="ARBA" id="ARBA00001947"/>
    </source>
</evidence>
<dbReference type="Pfam" id="PF00815">
    <property type="entry name" value="Histidinol_dh"/>
    <property type="match status" value="1"/>
</dbReference>
<dbReference type="GO" id="GO:0000105">
    <property type="term" value="P:L-histidine biosynthetic process"/>
    <property type="evidence" value="ECO:0007669"/>
    <property type="project" value="TreeGrafter"/>
</dbReference>
<evidence type="ECO:0000256" key="2">
    <source>
        <dbReference type="ARBA" id="ARBA00010178"/>
    </source>
</evidence>
<dbReference type="PANTHER" id="PTHR21256:SF2">
    <property type="entry name" value="HISTIDINE BIOSYNTHESIS TRIFUNCTIONAL PROTEIN"/>
    <property type="match status" value="1"/>
</dbReference>
<accession>A0A382LZ47</accession>
<dbReference type="CDD" id="cd06572">
    <property type="entry name" value="Histidinol_dh"/>
    <property type="match status" value="1"/>
</dbReference>
<evidence type="ECO:0000256" key="5">
    <source>
        <dbReference type="ARBA" id="ARBA00023002"/>
    </source>
</evidence>
<comment type="similarity">
    <text evidence="2">Belongs to the histidinol dehydrogenase family.</text>
</comment>
<dbReference type="Gene3D" id="3.40.50.1980">
    <property type="entry name" value="Nitrogenase molybdenum iron protein domain"/>
    <property type="match status" value="2"/>
</dbReference>
<dbReference type="NCBIfam" id="TIGR00069">
    <property type="entry name" value="hisD"/>
    <property type="match status" value="1"/>
</dbReference>
<evidence type="ECO:0008006" key="7">
    <source>
        <dbReference type="Google" id="ProtNLM"/>
    </source>
</evidence>
<dbReference type="GO" id="GO:0004399">
    <property type="term" value="F:histidinol dehydrogenase activity"/>
    <property type="evidence" value="ECO:0007669"/>
    <property type="project" value="TreeGrafter"/>
</dbReference>
<dbReference type="GO" id="GO:0005829">
    <property type="term" value="C:cytosol"/>
    <property type="evidence" value="ECO:0007669"/>
    <property type="project" value="TreeGrafter"/>
</dbReference>
<organism evidence="6">
    <name type="scientific">marine metagenome</name>
    <dbReference type="NCBI Taxonomy" id="408172"/>
    <lineage>
        <taxon>unclassified sequences</taxon>
        <taxon>metagenomes</taxon>
        <taxon>ecological metagenomes</taxon>
    </lineage>
</organism>
<dbReference type="FunFam" id="3.40.50.1980:FF:000026">
    <property type="entry name" value="Histidinol dehydrogenase"/>
    <property type="match status" value="1"/>
</dbReference>
<keyword evidence="4" id="KW-0862">Zinc</keyword>
<dbReference type="InterPro" id="IPR012131">
    <property type="entry name" value="Hstdl_DH"/>
</dbReference>